<feature type="region of interest" description="Disordered" evidence="1">
    <location>
        <begin position="657"/>
        <end position="725"/>
    </location>
</feature>
<feature type="chain" id="PRO_5026302402" evidence="2">
    <location>
        <begin position="48"/>
        <end position="725"/>
    </location>
</feature>
<gene>
    <name evidence="3" type="ORF">GGQ22_19110</name>
</gene>
<sequence length="725" mass="76684">MWEMRPGAAQDSNGGPCPAPHRRMMMTRPRTTLLAALTTLTAGAALAASTVGPAQARVAPEPDDLTTIASLSGPRGVDSVGRGLTLVTEDDGTFSLVVERRGGPAVVRELGGLPAAAGFAQAISAARGKVYFLTGGGAAAADIPPGGATLYSWTRAGGLQVVADLAAYQAEDPDPYDIEDVPTDTNPFGLHALRDGTVLVADAGNNDLLRVWPDGTVKTVARFAPRVVAIPDNLPEEPPAAPLRLSAGRGAGDTPAPAPMPPMIPAESVTTSVTVGADGYWYVSELRGFPATPGTSQVWRIRPGSEDAVCDPAPYDAHQAAPRRHHRPACTRYADGLTSIVDLAADRKGGIYALSLSKASWLQAEAGTPGAEVGGLFRITSHRHHTHTRELVPGELNAPGGVDVARNGDIYLTGPVLGPGSLMVWYCPEPCLTDPPGLPRRPTRVAAGWVHGPEQQRPGLRRHHRLGDVPADHAGQHPLRGVAAGGLRTRLPPGLGRARGLLRGQHGQRDGDPRPREHRHAPRRLPGRGHRRAGLALARAGPPRLRRPRRGLLNRTTYPAPAPRPRCRRGFPRSLRFPITRPGVTSPGPHGWNQQMPETTDPDLRARLRRLIRAAADLDALNLAFFTAETAVEDHLEMIDAASAELEDAVRSYGERRAQLGPARPRSPRPEHDGDQGRPAGDVGGRGQPTGGAGRDRSPAVGDEGSDAAAAAADGLVATDDRRRR</sequence>
<evidence type="ECO:0000313" key="4">
    <source>
        <dbReference type="Proteomes" id="UP000433406"/>
    </source>
</evidence>
<accession>A0A6I3JGW7</accession>
<protein>
    <submittedName>
        <fullName evidence="3">ScyD/ScyE family protein</fullName>
    </submittedName>
</protein>
<evidence type="ECO:0000313" key="3">
    <source>
        <dbReference type="EMBL" id="MTB97183.1"/>
    </source>
</evidence>
<feature type="signal peptide" evidence="2">
    <location>
        <begin position="1"/>
        <end position="47"/>
    </location>
</feature>
<feature type="compositionally biased region" description="Low complexity" evidence="1">
    <location>
        <begin position="485"/>
        <end position="504"/>
    </location>
</feature>
<feature type="region of interest" description="Disordered" evidence="1">
    <location>
        <begin position="453"/>
        <end position="533"/>
    </location>
</feature>
<dbReference type="InterPro" id="IPR048031">
    <property type="entry name" value="ScyD/ScyE-like"/>
</dbReference>
<feature type="compositionally biased region" description="Gly residues" evidence="1">
    <location>
        <begin position="682"/>
        <end position="693"/>
    </location>
</feature>
<name>A0A6I3JGW7_9ACTN</name>
<feature type="compositionally biased region" description="Basic and acidic residues" evidence="1">
    <location>
        <begin position="466"/>
        <end position="475"/>
    </location>
</feature>
<keyword evidence="4" id="KW-1185">Reference proteome</keyword>
<dbReference type="Proteomes" id="UP000433406">
    <property type="component" value="Unassembled WGS sequence"/>
</dbReference>
<reference evidence="3 4" key="1">
    <citation type="submission" date="2019-10" db="EMBL/GenBank/DDBJ databases">
        <title>Nocardioides novel species isolated from the excrement of Marmot.</title>
        <authorList>
            <person name="Zhang G."/>
        </authorList>
    </citation>
    <scope>NUCLEOTIDE SEQUENCE [LARGE SCALE GENOMIC DNA]</scope>
    <source>
        <strain evidence="4">zg-579</strain>
    </source>
</reference>
<feature type="compositionally biased region" description="Low complexity" evidence="1">
    <location>
        <begin position="700"/>
        <end position="718"/>
    </location>
</feature>
<dbReference type="SUPFAM" id="SSF63829">
    <property type="entry name" value="Calcium-dependent phosphotriesterase"/>
    <property type="match status" value="1"/>
</dbReference>
<dbReference type="NCBIfam" id="NF033206">
    <property type="entry name" value="ScyE_fam"/>
    <property type="match status" value="1"/>
</dbReference>
<comment type="caution">
    <text evidence="3">The sequence shown here is derived from an EMBL/GenBank/DDBJ whole genome shotgun (WGS) entry which is preliminary data.</text>
</comment>
<organism evidence="3 4">
    <name type="scientific">Nocardioides marmotae</name>
    <dbReference type="NCBI Taxonomy" id="2663857"/>
    <lineage>
        <taxon>Bacteria</taxon>
        <taxon>Bacillati</taxon>
        <taxon>Actinomycetota</taxon>
        <taxon>Actinomycetes</taxon>
        <taxon>Propionibacteriales</taxon>
        <taxon>Nocardioidaceae</taxon>
        <taxon>Nocardioides</taxon>
    </lineage>
</organism>
<feature type="compositionally biased region" description="Basic residues" evidence="1">
    <location>
        <begin position="516"/>
        <end position="533"/>
    </location>
</feature>
<dbReference type="Gene3D" id="2.120.10.30">
    <property type="entry name" value="TolB, C-terminal domain"/>
    <property type="match status" value="1"/>
</dbReference>
<feature type="region of interest" description="Disordered" evidence="1">
    <location>
        <begin position="554"/>
        <end position="598"/>
    </location>
</feature>
<evidence type="ECO:0000256" key="2">
    <source>
        <dbReference type="SAM" id="SignalP"/>
    </source>
</evidence>
<feature type="region of interest" description="Disordered" evidence="1">
    <location>
        <begin position="233"/>
        <end position="255"/>
    </location>
</feature>
<proteinExistence type="predicted"/>
<keyword evidence="2" id="KW-0732">Signal</keyword>
<feature type="region of interest" description="Disordered" evidence="1">
    <location>
        <begin position="1"/>
        <end position="23"/>
    </location>
</feature>
<evidence type="ECO:0000256" key="1">
    <source>
        <dbReference type="SAM" id="MobiDB-lite"/>
    </source>
</evidence>
<dbReference type="AlphaFoldDB" id="A0A6I3JGW7"/>
<dbReference type="InterPro" id="IPR011042">
    <property type="entry name" value="6-blade_b-propeller_TolB-like"/>
</dbReference>
<dbReference type="EMBL" id="WLCI01000020">
    <property type="protein sequence ID" value="MTB97183.1"/>
    <property type="molecule type" value="Genomic_DNA"/>
</dbReference>